<sequence>MDKQHNGLAARAVQVTVTATGGANAAVVATMPAVPGWVNVIQGYDITGTGATAAALVDITISGLAVAVSHKAAVPAGVTVLTERNVRFPNGLQATAANTAVAVTLPALGLGSLSATVNVYGYRVRG</sequence>
<accession>A0A384UJB3</accession>
<name>A0A384UJB3_9CAUD</name>
<gene>
    <name evidence="1" type="ORF">P26059B_0041</name>
</gene>
<organism evidence="1 2">
    <name type="scientific">Curvibacter phage P26059B</name>
    <dbReference type="NCBI Taxonomy" id="1983784"/>
    <lineage>
        <taxon>Viruses</taxon>
        <taxon>Duplodnaviria</taxon>
        <taxon>Heunggongvirae</taxon>
        <taxon>Uroviricota</taxon>
        <taxon>Caudoviricetes</taxon>
        <taxon>Autographivirales</taxon>
        <taxon>Autonotataviridae</taxon>
        <taxon>Kalppathivirus</taxon>
        <taxon>Kalppathivirus P26059B</taxon>
    </lineage>
</organism>
<dbReference type="Proteomes" id="UP000261817">
    <property type="component" value="Segment"/>
</dbReference>
<keyword evidence="2" id="KW-1185">Reference proteome</keyword>
<evidence type="ECO:0000313" key="1">
    <source>
        <dbReference type="EMBL" id="ASJ79317.1"/>
    </source>
</evidence>
<dbReference type="EMBL" id="KY981272">
    <property type="protein sequence ID" value="ASJ79317.1"/>
    <property type="molecule type" value="Genomic_DNA"/>
</dbReference>
<protein>
    <submittedName>
        <fullName evidence="1">Uncharacterized protein</fullName>
    </submittedName>
</protein>
<evidence type="ECO:0000313" key="2">
    <source>
        <dbReference type="Proteomes" id="UP000261817"/>
    </source>
</evidence>
<reference evidence="1 2" key="1">
    <citation type="journal article" date="2018" name="Sci. Rep.">
        <title>Genomic and ecological study of two distinctive freshwater bacteriophages infecting a Comamonadaceae bacterium.</title>
        <authorList>
            <person name="Moon K."/>
            <person name="Kang I."/>
            <person name="Kim S."/>
            <person name="Kim S.J."/>
            <person name="Cho J.C."/>
        </authorList>
    </citation>
    <scope>NUCLEOTIDE SEQUENCE [LARGE SCALE GENOMIC DNA]</scope>
</reference>
<proteinExistence type="predicted"/>